<evidence type="ECO:0000256" key="7">
    <source>
        <dbReference type="ARBA" id="ARBA00022723"/>
    </source>
</evidence>
<comment type="pathway">
    <text evidence="2">Protein modification; protein ubiquitination.</text>
</comment>
<comment type="subcellular location">
    <subcellularLocation>
        <location evidence="1">Peroxisome membrane</location>
        <topology evidence="1">Multi-pass membrane protein</topology>
    </subcellularLocation>
</comment>
<dbReference type="InterPro" id="IPR025654">
    <property type="entry name" value="PEX2/10"/>
</dbReference>
<keyword evidence="5" id="KW-0808">Transferase</keyword>
<organism evidence="20 21">
    <name type="scientific">Cloeon dipterum</name>
    <dbReference type="NCBI Taxonomy" id="197152"/>
    <lineage>
        <taxon>Eukaryota</taxon>
        <taxon>Metazoa</taxon>
        <taxon>Ecdysozoa</taxon>
        <taxon>Arthropoda</taxon>
        <taxon>Hexapoda</taxon>
        <taxon>Insecta</taxon>
        <taxon>Pterygota</taxon>
        <taxon>Palaeoptera</taxon>
        <taxon>Ephemeroptera</taxon>
        <taxon>Pisciforma</taxon>
        <taxon>Baetidae</taxon>
        <taxon>Cloeon</taxon>
    </lineage>
</organism>
<evidence type="ECO:0000256" key="11">
    <source>
        <dbReference type="ARBA" id="ARBA00022927"/>
    </source>
</evidence>
<dbReference type="GO" id="GO:0016558">
    <property type="term" value="P:protein import into peroxisome matrix"/>
    <property type="evidence" value="ECO:0007669"/>
    <property type="project" value="InterPro"/>
</dbReference>
<feature type="domain" description="Pex N-terminal" evidence="19">
    <location>
        <begin position="21"/>
        <end position="212"/>
    </location>
</feature>
<dbReference type="OrthoDB" id="1701437at2759"/>
<comment type="caution">
    <text evidence="20">The sequence shown here is derived from an EMBL/GenBank/DDBJ whole genome shotgun (WGS) entry which is preliminary data.</text>
</comment>
<keyword evidence="4" id="KW-0813">Transport</keyword>
<keyword evidence="11" id="KW-0653">Protein transport</keyword>
<name>A0A8S1C354_9INSE</name>
<keyword evidence="9" id="KW-0833">Ubl conjugation pathway</keyword>
<evidence type="ECO:0000256" key="10">
    <source>
        <dbReference type="ARBA" id="ARBA00022833"/>
    </source>
</evidence>
<evidence type="ECO:0000313" key="20">
    <source>
        <dbReference type="EMBL" id="CAB3362294.1"/>
    </source>
</evidence>
<keyword evidence="10" id="KW-0862">Zinc</keyword>
<evidence type="ECO:0000256" key="5">
    <source>
        <dbReference type="ARBA" id="ARBA00022679"/>
    </source>
</evidence>
<dbReference type="Proteomes" id="UP000494165">
    <property type="component" value="Unassembled WGS sequence"/>
</dbReference>
<keyword evidence="8" id="KW-0863">Zinc-finger</keyword>
<feature type="transmembrane region" description="Helical" evidence="18">
    <location>
        <begin position="85"/>
        <end position="102"/>
    </location>
</feature>
<keyword evidence="13 18" id="KW-0472">Membrane</keyword>
<dbReference type="GO" id="GO:0005778">
    <property type="term" value="C:peroxisomal membrane"/>
    <property type="evidence" value="ECO:0007669"/>
    <property type="project" value="UniProtKB-SubCell"/>
</dbReference>
<comment type="similarity">
    <text evidence="3">Belongs to the pex2/pex10/pex12 family.</text>
</comment>
<evidence type="ECO:0000256" key="1">
    <source>
        <dbReference type="ARBA" id="ARBA00004585"/>
    </source>
</evidence>
<feature type="transmembrane region" description="Helical" evidence="18">
    <location>
        <begin position="181"/>
        <end position="199"/>
    </location>
</feature>
<evidence type="ECO:0000256" key="15">
    <source>
        <dbReference type="ARBA" id="ARBA00032511"/>
    </source>
</evidence>
<keyword evidence="6 18" id="KW-0812">Transmembrane</keyword>
<dbReference type="EC" id="2.3.2.36" evidence="17"/>
<dbReference type="InterPro" id="IPR017907">
    <property type="entry name" value="Znf_RING_CS"/>
</dbReference>
<dbReference type="AlphaFoldDB" id="A0A8S1C354"/>
<evidence type="ECO:0000313" key="21">
    <source>
        <dbReference type="Proteomes" id="UP000494165"/>
    </source>
</evidence>
<evidence type="ECO:0000256" key="2">
    <source>
        <dbReference type="ARBA" id="ARBA00004906"/>
    </source>
</evidence>
<gene>
    <name evidence="20" type="ORF">CLODIP_2_CD04992</name>
</gene>
<evidence type="ECO:0000256" key="8">
    <source>
        <dbReference type="ARBA" id="ARBA00022771"/>
    </source>
</evidence>
<reference evidence="20 21" key="1">
    <citation type="submission" date="2020-04" db="EMBL/GenBank/DDBJ databases">
        <authorList>
            <person name="Alioto T."/>
            <person name="Alioto T."/>
            <person name="Gomez Garrido J."/>
        </authorList>
    </citation>
    <scope>NUCLEOTIDE SEQUENCE [LARGE SCALE GENOMIC DNA]</scope>
</reference>
<keyword evidence="14" id="KW-0576">Peroxisome</keyword>
<dbReference type="PANTHER" id="PTHR48178">
    <property type="entry name" value="PEROXISOME BIOGENESIS FACTOR 2"/>
    <property type="match status" value="1"/>
</dbReference>
<dbReference type="GO" id="GO:0061630">
    <property type="term" value="F:ubiquitin protein ligase activity"/>
    <property type="evidence" value="ECO:0007669"/>
    <property type="project" value="UniProtKB-EC"/>
</dbReference>
<keyword evidence="12 18" id="KW-1133">Transmembrane helix</keyword>
<evidence type="ECO:0000256" key="16">
    <source>
        <dbReference type="ARBA" id="ARBA00034438"/>
    </source>
</evidence>
<sequence>MTAPKRKHVPRITQLDSASLDKEINSVLKLEVEEILRSTAPYALTRYEPEIDALLSLLVWKLSVYDKGATFGQSLLDLKYYNSSIRKRILLAALVIGVKYVISRTRTVAKVLIDESNFHAVEQVFRTADTLLRIANLANRVIFLTEGQYPGLAERVLRMPPTPASEQHNRNVGYSYMTRELLWHSLIELLLFVLPLINYRAWYARVRSLFQTKSELRELDTPELTLMSTCAVCNEKPILPQHIGCSHVFCAYCVKVTTDYRDIANIPSSNQ</sequence>
<evidence type="ECO:0000256" key="13">
    <source>
        <dbReference type="ARBA" id="ARBA00023136"/>
    </source>
</evidence>
<proteinExistence type="inferred from homology"/>
<evidence type="ECO:0000256" key="17">
    <source>
        <dbReference type="ARBA" id="ARBA00034523"/>
    </source>
</evidence>
<evidence type="ECO:0000256" key="9">
    <source>
        <dbReference type="ARBA" id="ARBA00022786"/>
    </source>
</evidence>
<evidence type="ECO:0000256" key="3">
    <source>
        <dbReference type="ARBA" id="ARBA00008704"/>
    </source>
</evidence>
<evidence type="ECO:0000256" key="6">
    <source>
        <dbReference type="ARBA" id="ARBA00022692"/>
    </source>
</evidence>
<accession>A0A8S1C354</accession>
<protein>
    <recommendedName>
        <fullName evidence="17">RING-type E3 ubiquitin transferase (cysteine targeting)</fullName>
        <ecNumber evidence="17">2.3.2.36</ecNumber>
    </recommendedName>
    <alternativeName>
        <fullName evidence="15">Peroxin-2</fullName>
    </alternativeName>
</protein>
<evidence type="ECO:0000259" key="19">
    <source>
        <dbReference type="Pfam" id="PF04757"/>
    </source>
</evidence>
<dbReference type="GO" id="GO:0008270">
    <property type="term" value="F:zinc ion binding"/>
    <property type="evidence" value="ECO:0007669"/>
    <property type="project" value="UniProtKB-KW"/>
</dbReference>
<dbReference type="Pfam" id="PF04757">
    <property type="entry name" value="Pex2_Pex12"/>
    <property type="match status" value="1"/>
</dbReference>
<dbReference type="SUPFAM" id="SSF57850">
    <property type="entry name" value="RING/U-box"/>
    <property type="match status" value="1"/>
</dbReference>
<keyword evidence="7" id="KW-0479">Metal-binding</keyword>
<dbReference type="PANTHER" id="PTHR48178:SF1">
    <property type="entry name" value="PEROXISOME BIOGENESIS FACTOR 2"/>
    <property type="match status" value="1"/>
</dbReference>
<dbReference type="EMBL" id="CADEPI010000008">
    <property type="protein sequence ID" value="CAB3362294.1"/>
    <property type="molecule type" value="Genomic_DNA"/>
</dbReference>
<evidence type="ECO:0000256" key="12">
    <source>
        <dbReference type="ARBA" id="ARBA00022989"/>
    </source>
</evidence>
<evidence type="ECO:0000256" key="18">
    <source>
        <dbReference type="SAM" id="Phobius"/>
    </source>
</evidence>
<keyword evidence="21" id="KW-1185">Reference proteome</keyword>
<dbReference type="InterPro" id="IPR006845">
    <property type="entry name" value="Pex_N"/>
</dbReference>
<dbReference type="PROSITE" id="PS00518">
    <property type="entry name" value="ZF_RING_1"/>
    <property type="match status" value="1"/>
</dbReference>
<comment type="catalytic activity">
    <reaction evidence="16">
        <text>[E2 ubiquitin-conjugating enzyme]-S-ubiquitinyl-L-cysteine + [acceptor protein]-L-cysteine = [E2 ubiquitin-conjugating enzyme]-L-cysteine + [acceptor protein]-S-ubiquitinyl-L-cysteine.</text>
        <dbReference type="EC" id="2.3.2.36"/>
    </reaction>
</comment>
<evidence type="ECO:0000256" key="4">
    <source>
        <dbReference type="ARBA" id="ARBA00022448"/>
    </source>
</evidence>
<evidence type="ECO:0000256" key="14">
    <source>
        <dbReference type="ARBA" id="ARBA00023140"/>
    </source>
</evidence>